<protein>
    <submittedName>
        <fullName evidence="1">Uncharacterized protein</fullName>
    </submittedName>
</protein>
<reference evidence="1 2" key="1">
    <citation type="submission" date="2021-05" db="EMBL/GenBank/DDBJ databases">
        <authorList>
            <person name="Zahm M."/>
            <person name="Klopp C."/>
            <person name="Cabau C."/>
            <person name="Kuhl H."/>
            <person name="Suciu R."/>
            <person name="Ciorpac M."/>
            <person name="Holostenco D."/>
            <person name="Gessner J."/>
            <person name="Wuertz S."/>
            <person name="Hohne C."/>
            <person name="Stock M."/>
            <person name="Gislard M."/>
            <person name="Lluch J."/>
            <person name="Milhes M."/>
            <person name="Lampietro C."/>
            <person name="Lopez Roques C."/>
            <person name="Donnadieu C."/>
            <person name="Du K."/>
            <person name="Schartl M."/>
            <person name="Guiguen Y."/>
        </authorList>
    </citation>
    <scope>NUCLEOTIDE SEQUENCE [LARGE SCALE GENOMIC DNA]</scope>
    <source>
        <strain evidence="1">Hh-F2</strain>
        <tissue evidence="1">Blood</tissue>
    </source>
</reference>
<proteinExistence type="predicted"/>
<keyword evidence="2" id="KW-1185">Reference proteome</keyword>
<dbReference type="Proteomes" id="UP001369086">
    <property type="component" value="Unassembled WGS sequence"/>
</dbReference>
<evidence type="ECO:0000313" key="2">
    <source>
        <dbReference type="Proteomes" id="UP001369086"/>
    </source>
</evidence>
<dbReference type="EMBL" id="JAHFZB010000022">
    <property type="protein sequence ID" value="KAK6476679.1"/>
    <property type="molecule type" value="Genomic_DNA"/>
</dbReference>
<comment type="caution">
    <text evidence="1">The sequence shown here is derived from an EMBL/GenBank/DDBJ whole genome shotgun (WGS) entry which is preliminary data.</text>
</comment>
<accession>A0ABR0YVQ5</accession>
<sequence length="127" mass="14723">MSHAVRRKLFKLLRNVLSRFVKPSAMIYKAVTEVQYNLVYNQKDNKELIIGDSRQCFIDNAHQNGLHPEDVEEFFENVKTFFTAACVYMLKKMPLNDPVLQHIEVAGISQCLNGNTSSLHYFSFKCF</sequence>
<gene>
    <name evidence="1" type="ORF">HHUSO_G23141</name>
</gene>
<organism evidence="1 2">
    <name type="scientific">Huso huso</name>
    <name type="common">Beluga</name>
    <name type="synonym">Acipenser huso</name>
    <dbReference type="NCBI Taxonomy" id="61971"/>
    <lineage>
        <taxon>Eukaryota</taxon>
        <taxon>Metazoa</taxon>
        <taxon>Chordata</taxon>
        <taxon>Craniata</taxon>
        <taxon>Vertebrata</taxon>
        <taxon>Euteleostomi</taxon>
        <taxon>Actinopterygii</taxon>
        <taxon>Chondrostei</taxon>
        <taxon>Acipenseriformes</taxon>
        <taxon>Acipenseridae</taxon>
        <taxon>Huso</taxon>
    </lineage>
</organism>
<evidence type="ECO:0000313" key="1">
    <source>
        <dbReference type="EMBL" id="KAK6476679.1"/>
    </source>
</evidence>
<name>A0ABR0YVQ5_HUSHU</name>